<dbReference type="AlphaFoldDB" id="A0A2T1GFR6"/>
<evidence type="ECO:0008006" key="3">
    <source>
        <dbReference type="Google" id="ProtNLM"/>
    </source>
</evidence>
<dbReference type="EMBL" id="PVWO01000124">
    <property type="protein sequence ID" value="PSB56468.1"/>
    <property type="molecule type" value="Genomic_DNA"/>
</dbReference>
<gene>
    <name evidence="1" type="ORF">C7B77_11785</name>
</gene>
<protein>
    <recommendedName>
        <fullName evidence="3">HMA domain-containing protein</fullName>
    </recommendedName>
</protein>
<dbReference type="Proteomes" id="UP000238937">
    <property type="component" value="Unassembled WGS sequence"/>
</dbReference>
<dbReference type="RefSeq" id="WP_106304535.1">
    <property type="nucleotide sequence ID" value="NZ_PVWO01000124.1"/>
</dbReference>
<dbReference type="OrthoDB" id="589731at2"/>
<evidence type="ECO:0000313" key="1">
    <source>
        <dbReference type="EMBL" id="PSB56468.1"/>
    </source>
</evidence>
<accession>A0A2T1GFR6</accession>
<proteinExistence type="predicted"/>
<keyword evidence="2" id="KW-1185">Reference proteome</keyword>
<evidence type="ECO:0000313" key="2">
    <source>
        <dbReference type="Proteomes" id="UP000238937"/>
    </source>
</evidence>
<sequence length="61" mass="6639">MSKFVLDKYELDSKKSQVKAQLVNSLSSNVSISGDEIEVPSYDASKVAQILDREGVKYSGG</sequence>
<name>A0A2T1GFR6_9CYAN</name>
<organism evidence="1 2">
    <name type="scientific">Chamaesiphon polymorphus CCALA 037</name>
    <dbReference type="NCBI Taxonomy" id="2107692"/>
    <lineage>
        <taxon>Bacteria</taxon>
        <taxon>Bacillati</taxon>
        <taxon>Cyanobacteriota</taxon>
        <taxon>Cyanophyceae</taxon>
        <taxon>Gomontiellales</taxon>
        <taxon>Chamaesiphonaceae</taxon>
        <taxon>Chamaesiphon</taxon>
    </lineage>
</organism>
<comment type="caution">
    <text evidence="1">The sequence shown here is derived from an EMBL/GenBank/DDBJ whole genome shotgun (WGS) entry which is preliminary data.</text>
</comment>
<reference evidence="1 2" key="1">
    <citation type="submission" date="2018-03" db="EMBL/GenBank/DDBJ databases">
        <title>The ancient ancestry and fast evolution of plastids.</title>
        <authorList>
            <person name="Moore K.R."/>
            <person name="Magnabosco C."/>
            <person name="Momper L."/>
            <person name="Gold D.A."/>
            <person name="Bosak T."/>
            <person name="Fournier G.P."/>
        </authorList>
    </citation>
    <scope>NUCLEOTIDE SEQUENCE [LARGE SCALE GENOMIC DNA]</scope>
    <source>
        <strain evidence="1 2">CCALA 037</strain>
    </source>
</reference>